<evidence type="ECO:0000313" key="6">
    <source>
        <dbReference type="Proteomes" id="UP001595872"/>
    </source>
</evidence>
<dbReference type="Proteomes" id="UP001595872">
    <property type="component" value="Unassembled WGS sequence"/>
</dbReference>
<dbReference type="Pfam" id="PF00440">
    <property type="entry name" value="TetR_N"/>
    <property type="match status" value="1"/>
</dbReference>
<feature type="region of interest" description="Disordered" evidence="3">
    <location>
        <begin position="187"/>
        <end position="210"/>
    </location>
</feature>
<name>A0ABV9UCV0_9ACTN</name>
<gene>
    <name evidence="5" type="ORF">ACFPCY_40805</name>
</gene>
<dbReference type="PRINTS" id="PR00455">
    <property type="entry name" value="HTHTETR"/>
</dbReference>
<dbReference type="EMBL" id="JBHSIT010000019">
    <property type="protein sequence ID" value="MFC4913694.1"/>
    <property type="molecule type" value="Genomic_DNA"/>
</dbReference>
<dbReference type="PANTHER" id="PTHR30055:SF146">
    <property type="entry name" value="HTH-TYPE TRANSCRIPTIONAL DUAL REGULATOR CECR"/>
    <property type="match status" value="1"/>
</dbReference>
<dbReference type="PROSITE" id="PS50977">
    <property type="entry name" value="HTH_TETR_2"/>
    <property type="match status" value="1"/>
</dbReference>
<evidence type="ECO:0000256" key="1">
    <source>
        <dbReference type="ARBA" id="ARBA00023125"/>
    </source>
</evidence>
<evidence type="ECO:0000256" key="3">
    <source>
        <dbReference type="SAM" id="MobiDB-lite"/>
    </source>
</evidence>
<dbReference type="InterPro" id="IPR050109">
    <property type="entry name" value="HTH-type_TetR-like_transc_reg"/>
</dbReference>
<dbReference type="SUPFAM" id="SSF46689">
    <property type="entry name" value="Homeodomain-like"/>
    <property type="match status" value="1"/>
</dbReference>
<dbReference type="InterPro" id="IPR001647">
    <property type="entry name" value="HTH_TetR"/>
</dbReference>
<comment type="caution">
    <text evidence="5">The sequence shown here is derived from an EMBL/GenBank/DDBJ whole genome shotgun (WGS) entry which is preliminary data.</text>
</comment>
<dbReference type="Gene3D" id="1.10.357.10">
    <property type="entry name" value="Tetracycline Repressor, domain 2"/>
    <property type="match status" value="1"/>
</dbReference>
<feature type="domain" description="HTH tetR-type" evidence="4">
    <location>
        <begin position="8"/>
        <end position="68"/>
    </location>
</feature>
<accession>A0ABV9UCV0</accession>
<sequence length="210" mass="23020">MSPRMSAEERREQTIRAAMAEFARSGFEGTSTAAIAERVGVSQPYLFRLFPSKRALFLAAAERCFDDMELAMREAAGGLYGAEALTAMGQRYRRILADDPTLLRFQLQIYAAAVDDPQLRALGNAKWAKLWRAIGELSGETPEEVMRFVSVGMLLNVLTAFDIPCDTGERLPNVLVEWSHHPHEVRAGSLAADRSSSSGESEPAAVAEQG</sequence>
<dbReference type="InterPro" id="IPR009057">
    <property type="entry name" value="Homeodomain-like_sf"/>
</dbReference>
<protein>
    <submittedName>
        <fullName evidence="5">TetR/AcrR family transcriptional regulator</fullName>
    </submittedName>
</protein>
<proteinExistence type="predicted"/>
<organism evidence="5 6">
    <name type="scientific">Actinomadura gamaensis</name>
    <dbReference type="NCBI Taxonomy" id="1763541"/>
    <lineage>
        <taxon>Bacteria</taxon>
        <taxon>Bacillati</taxon>
        <taxon>Actinomycetota</taxon>
        <taxon>Actinomycetes</taxon>
        <taxon>Streptosporangiales</taxon>
        <taxon>Thermomonosporaceae</taxon>
        <taxon>Actinomadura</taxon>
    </lineage>
</organism>
<keyword evidence="1 2" id="KW-0238">DNA-binding</keyword>
<dbReference type="PANTHER" id="PTHR30055">
    <property type="entry name" value="HTH-TYPE TRANSCRIPTIONAL REGULATOR RUTR"/>
    <property type="match status" value="1"/>
</dbReference>
<keyword evidence="6" id="KW-1185">Reference proteome</keyword>
<evidence type="ECO:0000256" key="2">
    <source>
        <dbReference type="PROSITE-ProRule" id="PRU00335"/>
    </source>
</evidence>
<evidence type="ECO:0000259" key="4">
    <source>
        <dbReference type="PROSITE" id="PS50977"/>
    </source>
</evidence>
<reference evidence="6" key="1">
    <citation type="journal article" date="2019" name="Int. J. Syst. Evol. Microbiol.">
        <title>The Global Catalogue of Microorganisms (GCM) 10K type strain sequencing project: providing services to taxonomists for standard genome sequencing and annotation.</title>
        <authorList>
            <consortium name="The Broad Institute Genomics Platform"/>
            <consortium name="The Broad Institute Genome Sequencing Center for Infectious Disease"/>
            <person name="Wu L."/>
            <person name="Ma J."/>
        </authorList>
    </citation>
    <scope>NUCLEOTIDE SEQUENCE [LARGE SCALE GENOMIC DNA]</scope>
    <source>
        <strain evidence="6">KLKA75</strain>
    </source>
</reference>
<feature type="DNA-binding region" description="H-T-H motif" evidence="2">
    <location>
        <begin position="31"/>
        <end position="50"/>
    </location>
</feature>
<evidence type="ECO:0000313" key="5">
    <source>
        <dbReference type="EMBL" id="MFC4913694.1"/>
    </source>
</evidence>